<evidence type="ECO:0000256" key="1">
    <source>
        <dbReference type="ARBA" id="ARBA00022729"/>
    </source>
</evidence>
<dbReference type="EMBL" id="AOIQ01000021">
    <property type="protein sequence ID" value="ELZ08443.1"/>
    <property type="molecule type" value="Genomic_DNA"/>
</dbReference>
<name>M0BDR3_9EURY</name>
<evidence type="ECO:0000259" key="3">
    <source>
        <dbReference type="Pfam" id="PF02872"/>
    </source>
</evidence>
<feature type="domain" description="5'-Nucleotidase C-terminal" evidence="3">
    <location>
        <begin position="347"/>
        <end position="488"/>
    </location>
</feature>
<evidence type="ECO:0000313" key="4">
    <source>
        <dbReference type="EMBL" id="ELZ08443.1"/>
    </source>
</evidence>
<dbReference type="InterPro" id="IPR004843">
    <property type="entry name" value="Calcineurin-like_PHP"/>
</dbReference>
<dbReference type="Gene3D" id="3.60.21.10">
    <property type="match status" value="1"/>
</dbReference>
<dbReference type="InterPro" id="IPR036907">
    <property type="entry name" value="5'-Nucleotdase_C_sf"/>
</dbReference>
<protein>
    <submittedName>
        <fullName evidence="4">5'-Nucleotidase domain protein</fullName>
    </submittedName>
</protein>
<proteinExistence type="predicted"/>
<dbReference type="Pfam" id="PF02872">
    <property type="entry name" value="5_nucleotid_C"/>
    <property type="match status" value="1"/>
</dbReference>
<feature type="domain" description="Calcineurin-like phosphoesterase" evidence="2">
    <location>
        <begin position="29"/>
        <end position="257"/>
    </location>
</feature>
<organism evidence="4 5">
    <name type="scientific">Halovivax asiaticus JCM 14624</name>
    <dbReference type="NCBI Taxonomy" id="1227490"/>
    <lineage>
        <taxon>Archaea</taxon>
        <taxon>Methanobacteriati</taxon>
        <taxon>Methanobacteriota</taxon>
        <taxon>Stenosarchaea group</taxon>
        <taxon>Halobacteria</taxon>
        <taxon>Halobacteriales</taxon>
        <taxon>Natrialbaceae</taxon>
        <taxon>Halovivax</taxon>
    </lineage>
</organism>
<dbReference type="PANTHER" id="PTHR11575">
    <property type="entry name" value="5'-NUCLEOTIDASE-RELATED"/>
    <property type="match status" value="1"/>
</dbReference>
<dbReference type="PATRIC" id="fig|1227490.4.peg.2826"/>
<dbReference type="STRING" id="1227490.C479_13928"/>
<evidence type="ECO:0000259" key="2">
    <source>
        <dbReference type="Pfam" id="PF00149"/>
    </source>
</evidence>
<dbReference type="Proteomes" id="UP000011560">
    <property type="component" value="Unassembled WGS sequence"/>
</dbReference>
<dbReference type="AlphaFoldDB" id="M0BDR3"/>
<dbReference type="GO" id="GO:0009166">
    <property type="term" value="P:nucleotide catabolic process"/>
    <property type="evidence" value="ECO:0007669"/>
    <property type="project" value="InterPro"/>
</dbReference>
<dbReference type="Gene3D" id="3.90.780.10">
    <property type="entry name" value="5'-Nucleotidase, C-terminal domain"/>
    <property type="match status" value="1"/>
</dbReference>
<keyword evidence="1" id="KW-0732">Signal</keyword>
<dbReference type="InterPro" id="IPR006179">
    <property type="entry name" value="5_nucleotidase/apyrase"/>
</dbReference>
<dbReference type="GO" id="GO:0016787">
    <property type="term" value="F:hydrolase activity"/>
    <property type="evidence" value="ECO:0007669"/>
    <property type="project" value="InterPro"/>
</dbReference>
<dbReference type="SUPFAM" id="SSF55816">
    <property type="entry name" value="5'-nucleotidase (syn. UDP-sugar hydrolase), C-terminal domain"/>
    <property type="match status" value="1"/>
</dbReference>
<dbReference type="PANTHER" id="PTHR11575:SF24">
    <property type="entry name" value="5'-NUCLEOTIDASE"/>
    <property type="match status" value="1"/>
</dbReference>
<sequence length="593" mass="65395">MTHDTPSGGEWRSLDGTAVDENGDPDVVFVHVSDLHGQLTPRYQVYYDNPTSAPDLDFSVDDRTIERGGGVPVIAAKVDELRTDHEVCTLMSGDTFHGSAVTTYTNGRAMLEPINRHLRPDIYVPGNWDFGNEAAEDGNFVDLMDALDAPVLANNLYSWDDGELLYDAFRLIQVGGVDVGVVGMTNVYVDRMAPAFAEGKYRFGKHPALLEESARAAREAGAEAVVAVTEIGLPWMVQAAKDCPNVDVMFSAHTHEYTWEPIVVADTETVVVESGMGEALGRVDLRIVDGEVQFRHHLYPLVEGHDETPEPDSEARETVESVRAPFVANDPDFERGAGTLDRPLDTVVGETEQPLYRQSFLESAWNTLFNDALRAHFDADLAVAHGFRYGTAIPPGEVTLGQLYTFFPQTAPVARGVAYGQQLTAHMEDFLVDNFTPYPYQQEDGRVRNYSSNVEVTIDPTAKRKRRLVELRIDGDPIDPEATYSVATFTRPGDPERDLGGCGFPFQDIRVDEETIPADVIGDYLAEHSPVDYEVMGLVETADDGGEVQNTPADGPYPYIQPGVDYAEGDAYCETSMIPRGIDFPEEGRNRTR</sequence>
<dbReference type="InterPro" id="IPR008334">
    <property type="entry name" value="5'-Nucleotdase_C"/>
</dbReference>
<dbReference type="SUPFAM" id="SSF56300">
    <property type="entry name" value="Metallo-dependent phosphatases"/>
    <property type="match status" value="1"/>
</dbReference>
<accession>M0BDR3</accession>
<reference evidence="4 5" key="1">
    <citation type="journal article" date="2014" name="PLoS Genet.">
        <title>Phylogenetically driven sequencing of extremely halophilic archaea reveals strategies for static and dynamic osmo-response.</title>
        <authorList>
            <person name="Becker E.A."/>
            <person name="Seitzer P.M."/>
            <person name="Tritt A."/>
            <person name="Larsen D."/>
            <person name="Krusor M."/>
            <person name="Yao A.I."/>
            <person name="Wu D."/>
            <person name="Madern D."/>
            <person name="Eisen J.A."/>
            <person name="Darling A.E."/>
            <person name="Facciotti M.T."/>
        </authorList>
    </citation>
    <scope>NUCLEOTIDE SEQUENCE [LARGE SCALE GENOMIC DNA]</scope>
    <source>
        <strain evidence="4 5">JCM 14624</strain>
    </source>
</reference>
<evidence type="ECO:0000313" key="5">
    <source>
        <dbReference type="Proteomes" id="UP000011560"/>
    </source>
</evidence>
<gene>
    <name evidence="4" type="ORF">C479_13928</name>
</gene>
<dbReference type="Pfam" id="PF00149">
    <property type="entry name" value="Metallophos"/>
    <property type="match status" value="1"/>
</dbReference>
<dbReference type="InterPro" id="IPR029052">
    <property type="entry name" value="Metallo-depent_PP-like"/>
</dbReference>
<comment type="caution">
    <text evidence="4">The sequence shown here is derived from an EMBL/GenBank/DDBJ whole genome shotgun (WGS) entry which is preliminary data.</text>
</comment>
<dbReference type="OrthoDB" id="21342at2157"/>
<dbReference type="RefSeq" id="WP_007703780.1">
    <property type="nucleotide sequence ID" value="NZ_AOIQ01000021.1"/>
</dbReference>
<keyword evidence="5" id="KW-1185">Reference proteome</keyword>